<dbReference type="PROSITE" id="PS51215">
    <property type="entry name" value="AWS"/>
    <property type="match status" value="1"/>
</dbReference>
<dbReference type="SMART" id="SM00456">
    <property type="entry name" value="WW"/>
    <property type="match status" value="1"/>
</dbReference>
<feature type="region of interest" description="Disordered" evidence="11">
    <location>
        <begin position="2682"/>
        <end position="2728"/>
    </location>
</feature>
<feature type="compositionally biased region" description="Low complexity" evidence="11">
    <location>
        <begin position="107"/>
        <end position="123"/>
    </location>
</feature>
<evidence type="ECO:0000256" key="7">
    <source>
        <dbReference type="ARBA" id="ARBA00022691"/>
    </source>
</evidence>
<keyword evidence="7" id="KW-0949">S-adenosyl-L-methionine</keyword>
<feature type="compositionally biased region" description="Polar residues" evidence="11">
    <location>
        <begin position="1523"/>
        <end position="1532"/>
    </location>
</feature>
<evidence type="ECO:0000256" key="8">
    <source>
        <dbReference type="ARBA" id="ARBA00023015"/>
    </source>
</evidence>
<evidence type="ECO:0000313" key="17">
    <source>
        <dbReference type="RefSeq" id="XP_036362762.1"/>
    </source>
</evidence>
<dbReference type="InterPro" id="IPR001202">
    <property type="entry name" value="WW_dom"/>
</dbReference>
<dbReference type="InterPro" id="IPR046341">
    <property type="entry name" value="SET_dom_sf"/>
</dbReference>
<dbReference type="GO" id="GO:0005694">
    <property type="term" value="C:chromosome"/>
    <property type="evidence" value="ECO:0007669"/>
    <property type="project" value="UniProtKB-SubCell"/>
</dbReference>
<feature type="region of interest" description="Disordered" evidence="11">
    <location>
        <begin position="220"/>
        <end position="251"/>
    </location>
</feature>
<feature type="compositionally biased region" description="Basic and acidic residues" evidence="11">
    <location>
        <begin position="2825"/>
        <end position="2844"/>
    </location>
</feature>
<dbReference type="Pfam" id="PF17907">
    <property type="entry name" value="AWS"/>
    <property type="match status" value="1"/>
</dbReference>
<evidence type="ECO:0000313" key="16">
    <source>
        <dbReference type="Proteomes" id="UP000515154"/>
    </source>
</evidence>
<gene>
    <name evidence="17" type="primary">LOC115232341</name>
</gene>
<dbReference type="KEGG" id="osn:115232341"/>
<feature type="compositionally biased region" description="Basic and acidic residues" evidence="11">
    <location>
        <begin position="220"/>
        <end position="232"/>
    </location>
</feature>
<feature type="compositionally biased region" description="Pro residues" evidence="11">
    <location>
        <begin position="3352"/>
        <end position="3377"/>
    </location>
</feature>
<evidence type="ECO:0000256" key="9">
    <source>
        <dbReference type="ARBA" id="ARBA00023163"/>
    </source>
</evidence>
<feature type="region of interest" description="Disordered" evidence="11">
    <location>
        <begin position="2930"/>
        <end position="2954"/>
    </location>
</feature>
<feature type="domain" description="WW" evidence="12">
    <location>
        <begin position="3446"/>
        <end position="3479"/>
    </location>
</feature>
<feature type="region of interest" description="Disordered" evidence="11">
    <location>
        <begin position="98"/>
        <end position="123"/>
    </location>
</feature>
<evidence type="ECO:0000259" key="12">
    <source>
        <dbReference type="PROSITE" id="PS50020"/>
    </source>
</evidence>
<feature type="domain" description="Post-SET" evidence="14">
    <location>
        <begin position="2463"/>
        <end position="2479"/>
    </location>
</feature>
<feature type="region of interest" description="Disordered" evidence="11">
    <location>
        <begin position="3424"/>
        <end position="3448"/>
    </location>
</feature>
<dbReference type="Gene3D" id="2.170.270.10">
    <property type="entry name" value="SET domain"/>
    <property type="match status" value="1"/>
</dbReference>
<dbReference type="InterPro" id="IPR044437">
    <property type="entry name" value="SETD2/Set2_SET"/>
</dbReference>
<feature type="domain" description="AWS" evidence="15">
    <location>
        <begin position="2286"/>
        <end position="2339"/>
    </location>
</feature>
<feature type="compositionally biased region" description="Basic and acidic residues" evidence="11">
    <location>
        <begin position="656"/>
        <end position="673"/>
    </location>
</feature>
<feature type="compositionally biased region" description="Polar residues" evidence="11">
    <location>
        <begin position="1994"/>
        <end position="2024"/>
    </location>
</feature>
<keyword evidence="5" id="KW-0489">Methyltransferase</keyword>
<dbReference type="GO" id="GO:0005634">
    <property type="term" value="C:nucleus"/>
    <property type="evidence" value="ECO:0007669"/>
    <property type="project" value="UniProtKB-SubCell"/>
</dbReference>
<dbReference type="CDD" id="cd00201">
    <property type="entry name" value="WW"/>
    <property type="match status" value="1"/>
</dbReference>
<keyword evidence="4" id="KW-0158">Chromosome</keyword>
<dbReference type="InterPro" id="IPR006560">
    <property type="entry name" value="AWS_dom"/>
</dbReference>
<organism evidence="16 17">
    <name type="scientific">Octopus sinensis</name>
    <name type="common">East Asian common octopus</name>
    <dbReference type="NCBI Taxonomy" id="2607531"/>
    <lineage>
        <taxon>Eukaryota</taxon>
        <taxon>Metazoa</taxon>
        <taxon>Spiralia</taxon>
        <taxon>Lophotrochozoa</taxon>
        <taxon>Mollusca</taxon>
        <taxon>Cephalopoda</taxon>
        <taxon>Coleoidea</taxon>
        <taxon>Octopodiformes</taxon>
        <taxon>Octopoda</taxon>
        <taxon>Incirrata</taxon>
        <taxon>Octopodidae</taxon>
        <taxon>Octopus</taxon>
    </lineage>
</organism>
<sequence>MADQSESEELDADRKSFSTHLLENRNLSQQGTVLKMSQKSDGKLISKPVDAQLFNVDLSSVPLPPAAAAAETVVEDTSFSSQNQTVAFTKKKYNDECNSSKSMSNILPPSSLSSTSSSSTTTRIHLPFTSSGLSLSSDVSQISTTSVPQPVPPPVSMPMTSVSTLPPLPLTPVPPVPPPPVLPATPSLDLSNFQTQIMVQHNNSNNVVSSSTPYIDSMDKETTHSMKKDTIDITKSLSSPDAQKDSKSDKNHILAKTPNRITRFSLKSPDGGGKPKVSFQIKRKNRPIVGDKTESIVEEEDVINSNPGQFVTRKREMFKPAEVESVAAQQIALIKSLGILENVQKKAQTSPTGLETEPSLLTTDRTSPSDKTVDKTLLNKVSDKISEISLLGKEEEKQSLDDKSQEMANEKCTPEKVREQFSHETSQENSNITNDKPKEVTPHGSPSENLNKEKFTEKPVSEKSVNITPEKSHEPSSSTNQSRGKSTRDRSSDHSSLERTHDRSTRDKYDKNSDKSRDRNTHDRSGRDSSHDRSIRGQSYERGGREKSQDRSRDWERSRDRSTRDRSRERSYDRSSRDRRDRSNRDRSNRDRSRDRSTRDRSRERSTRGRSRDRYMREKSYERSPDERSLSDKPSDHIKNRSDNSYDYRNSQRRFNTRERRSRWSERYDDNRYSRTSDRYKRDTYDNRISSHYYDDDYYNRSHYEDKRSRYDDRPFYSQDKHQRSDDVYSDRYDRRNRRGFHPSEDKVSDIDSSLKDSSSPIRHSFTGTKSSSIGSGINAISVHYSQASDSDSSPVHNLDGMKQYNQLQYSSSSVVVSSTSTVPTNQLPVFGQEHQIQNYSNKLDECSTATNYNYGDSTPVRDEPNDYEFNFAQNSTPVNSYQGFGNLYQPNTNAMNWLAPPLEPAQDIDVSQRINSTTTIPTVLGDNSSYPSVLNTSMQQKEHASIVPITLASQNIADPSRINMNISNAVTEHRIPTLLKDFPKITHNNNSTQNFALTSNVNQLNLSSVSTSTVSLNSNINLNPCLPNSVGLPPVAISHLPPPPPPPPPPLPLPAESNANFLTRPYEVKLENSSYNVLSNYASSKTPSQSQPVIHSSNKDFSSSQKEQLQAVTSIAIADITVGSFSDSKVSLTSQSTVQKPVAQLSYSADKLHVADSITQSPKIDSCHKPGLENQLLTSGISVKSTDSSAEDYNKYFSLISKQTSQMKTVDEPALPVTNLALEHVPIIESSHIIEPAETKQRTLVSSHLGEAEVSSSDYLLTEQSTKLAVKTEQPSLEQCIPDSDCTDQKKGKINETDIKNESQEKRVPAVVNTTDSLCLKDNFEEELMEVDSPESSCYIETNFNMSSAPNDNQGQTADNRDDRSIISTSCSNSQIQDIQTEVPHGKTENKVYLKSDCKVTDSSTLSNRENEISSSDMQKTSCDILNSENTITTTGNEEKIKFSSPDLSNSVTISKYSESSRQASTDNKHIKFQHVIRSITTDTTYSVDVTSSDEKFPKINKPKFHALQKDRQNIPKLDTLSPKNTSQIISSGKEIKSGKVSGSRPTSRWDVSNPSQSKNSDIAKSSSVATSSEVQSSKLLNQNIFEIIGESKNIFQKDSQNLVSVTNTKVGQVSVLKESETVKEQTISVFHESLESEYQDKVSKSQLPSVKKEEKLKVEPILEQPFKDTVLLETQEPVNVELSKVNELNESKEPTVLSSNEVSVNSSDQLKGKKEENTEVAAEQTNEEELLARNVDTVSSKTEQASEISVSEDTAECSTLAETSVRNEDCSSKDEGIESPNQEKSVKGSKRSESVSQTCLTPAPRRSGRIRSLEEKRVREKEGKKEKDCRTKKDKKEVKTDKEAEDKEKLVHEDKNIDDPGTKDNSIKEELAKEADERKEREGRRTRNRASNKEEEDLKEEMDKKRRDLNNRQVKEDTKKVTEIAKEKPKRLTRNKKLLEPEKTKSDQIGSENEIKQDECEAAILNVASDCSQTDTTSSNSVSQIKKPSAVTSSYSLNPTQNSASSLQKDSFQTTPTTTDQPAINKETKKEDSLTSSRPLKVKSRWRKTMEAEWLSASAHISSTSTDLSSSVSTTIPTTLSPQISPSLQTLPSAAIVTSLPSLPQTLSSPSLPSSSCAQPSDLTVPLGSQASIHQTQPTTLLQQATPSSLQQPSIQISSSQISPQQKCQPVVSTTFQSSDEILISSKTASANSSIIEDHRKSYLQKPTVDTILEEEEEEEVEGERKNKDVTLQEDVANLVPSSIKDTPSRPDVEANKENDGSYEEITDNIYLTERKKSKQMREVRRMVCDCTINPEDRDANLDACGEDCLNRMLMIECGSRCPCGEYCNNKRFTRHQYVNVTTFQTENKGLGLMTLEDVLPHTFVMEYVGEVLDYKQFKNRTKQYAKNGQEHYYFMSLNADEVIDATYRGNKSRFINHSCDPNCETQKWTVNGMLRIGFFTKTFISAGQEMTFDYQFESKQAQKCHCGSSCCRGTIGGKKKSTVKSKKKSVSSEKKKKEFEDESNILKLNKQWNNMSQSDDDGDDGDDNGGDNGDEEDDGDDEQGAVKKQPDGQIKLLMLEEEMERMSQLEGLKNKEHVLNLCRLMVRAESNDHRLSILRILQGTNEQACLRLFLDYHGLPLLWSWMADIGDGAPYLKLQILDTLKMLPITNKTILQESKILPMVLKWATELKLTADPEIETEQSNDNSSQAGTPSSVASRDERPPKKKVKFADETSSDSEMSECSRLSGMIYVNEPTTKNGLNEVADSSDMTYTDYSTPGGNLYIDDLDETRSSKSPSSGVPKSGILIKPELQKELSSESSSSPVVDDKIQSNEAESSSPDILEKSTKEKSEDDTLTKDDDSSNEVKVAADEKNFDSSKLSSVVSLATDLLKHWSDLKEVFKIPKKKRLKSGKEQKENYVEFVFALLYHVDIFIFFTERDRKRRYEASPDKNHNRFRTRSDRRRDDVQELLNPNRPRIYGFNRRVLLPTPPKLSKEERRQQFEAQVRAEDERAEFQKQQEAAYIQQQQEYMQQYNISGEGNGYDYYAQHDPNIAYQQDPNMVYQHDPNVAYTQDPSAVVAYQADPVTGMFPNPATYPQDPNAQYQDPNSVYHLSNYLIPPPTDPAAYAVSTADPAVYPVPPPTDPNAYQIHPTDPNAYQIQPPDANAYSVTPTDPNAYQVPAPEQTTFQTTTEQTSYQTESNNYQISVPPPVTPVPAEPSYPKPSVAVTAATSPAVTQQPSVAEALSEHCFMPAPSVPVVLETGTPQTTPNHSVLPTMTPTYIEPGSSVPTLYSNTPAFSVQSKYMTTPQTSQTTSYPQTTPPQSSTLPQLPPQPPQLPAASLVNVPPPTPSSTPQTPLFVQGQQGQPPQQPPAAPPQVFYPPTPQALVVPPPQHFSQPQASTPAVASSQVVQINQGLFACQQVDQLQQLQMQNIVLPSTTSTNAATDDEPPPPPSPPKPKVTKLPANWKIAKDAEGKQYYYHTLTRQTQWDLPKWDQSDQDDMDLGTPTHDEPQNKSKRKATTTAAADTSSELAKRSKEAFRNKMSQWIVACLNPYRKPDCRLGRISSTDDFKHLARKLTHHVMAKELKHCKHPEDLEVNENVKAKAKDYIKKYMCKFGANYKKAQSPTPDD</sequence>
<feature type="region of interest" description="Disordered" evidence="11">
    <location>
        <begin position="2107"/>
        <end position="2169"/>
    </location>
</feature>
<dbReference type="PROSITE" id="PS50280">
    <property type="entry name" value="SET"/>
    <property type="match status" value="1"/>
</dbReference>
<dbReference type="SMART" id="SM00570">
    <property type="entry name" value="AWS"/>
    <property type="match status" value="1"/>
</dbReference>
<dbReference type="InterPro" id="IPR013257">
    <property type="entry name" value="SRI"/>
</dbReference>
<dbReference type="InterPro" id="IPR036020">
    <property type="entry name" value="WW_dom_sf"/>
</dbReference>
<dbReference type="InterPro" id="IPR042294">
    <property type="entry name" value="SETD2_animal"/>
</dbReference>
<feature type="region of interest" description="Disordered" evidence="11">
    <location>
        <begin position="2767"/>
        <end position="2848"/>
    </location>
</feature>
<feature type="compositionally biased region" description="Basic and acidic residues" evidence="11">
    <location>
        <begin position="389"/>
        <end position="426"/>
    </location>
</feature>
<feature type="region of interest" description="Disordered" evidence="11">
    <location>
        <begin position="1693"/>
        <end position="1957"/>
    </location>
</feature>
<feature type="compositionally biased region" description="Low complexity" evidence="11">
    <location>
        <begin position="2137"/>
        <end position="2168"/>
    </location>
</feature>
<protein>
    <recommendedName>
        <fullName evidence="3">[histone H3]-lysine(36) N-trimethyltransferase</fullName>
        <ecNumber evidence="3">2.1.1.359</ecNumber>
    </recommendedName>
</protein>
<dbReference type="EC" id="2.1.1.359" evidence="3"/>
<feature type="compositionally biased region" description="Polar residues" evidence="11">
    <location>
        <begin position="463"/>
        <end position="484"/>
    </location>
</feature>
<feature type="region of interest" description="Disordered" evidence="11">
    <location>
        <begin position="3288"/>
        <end position="3385"/>
    </location>
</feature>
<keyword evidence="16" id="KW-1185">Reference proteome</keyword>
<keyword evidence="9" id="KW-0804">Transcription</keyword>
<feature type="region of interest" description="Disordered" evidence="11">
    <location>
        <begin position="710"/>
        <end position="771"/>
    </location>
</feature>
<feature type="compositionally biased region" description="Basic and acidic residues" evidence="11">
    <location>
        <begin position="710"/>
        <end position="734"/>
    </location>
</feature>
<feature type="region of interest" description="Disordered" evidence="11">
    <location>
        <begin position="1511"/>
        <end position="1570"/>
    </location>
</feature>
<dbReference type="PANTHER" id="PTHR46711">
    <property type="entry name" value="HISTONE-LYSINE N-METHYLTRANSFERASE SETD2"/>
    <property type="match status" value="1"/>
</dbReference>
<feature type="compositionally biased region" description="Polar residues" evidence="11">
    <location>
        <begin position="1344"/>
        <end position="1359"/>
    </location>
</feature>
<evidence type="ECO:0000256" key="3">
    <source>
        <dbReference type="ARBA" id="ARBA00012178"/>
    </source>
</evidence>
<dbReference type="PANTHER" id="PTHR46711:SF1">
    <property type="entry name" value="HISTONE-LYSINE N-METHYLTRANSFERASE SETD2"/>
    <property type="match status" value="1"/>
</dbReference>
<feature type="compositionally biased region" description="Polar residues" evidence="11">
    <location>
        <begin position="348"/>
        <end position="366"/>
    </location>
</feature>
<feature type="compositionally biased region" description="Basic and acidic residues" evidence="11">
    <location>
        <begin position="486"/>
        <end position="535"/>
    </location>
</feature>
<feature type="compositionally biased region" description="Acidic residues" evidence="11">
    <location>
        <begin position="2521"/>
        <end position="2546"/>
    </location>
</feature>
<feature type="region of interest" description="Disordered" evidence="11">
    <location>
        <begin position="2242"/>
        <end position="2262"/>
    </location>
</feature>
<keyword evidence="6" id="KW-0808">Transferase</keyword>
<dbReference type="SUPFAM" id="SSF51045">
    <property type="entry name" value="WW domain"/>
    <property type="match status" value="1"/>
</dbReference>
<feature type="compositionally biased region" description="Basic and acidic residues" evidence="11">
    <location>
        <begin position="2493"/>
        <end position="2502"/>
    </location>
</feature>
<dbReference type="Gene3D" id="2.20.70.10">
    <property type="match status" value="1"/>
</dbReference>
<evidence type="ECO:0000259" key="15">
    <source>
        <dbReference type="PROSITE" id="PS51215"/>
    </source>
</evidence>
<feature type="compositionally biased region" description="Polar residues" evidence="11">
    <location>
        <begin position="18"/>
        <end position="33"/>
    </location>
</feature>
<feature type="compositionally biased region" description="Basic and acidic residues" evidence="11">
    <location>
        <begin position="1813"/>
        <end position="1887"/>
    </location>
</feature>
<dbReference type="Gene3D" id="1.10.1740.100">
    <property type="entry name" value="Set2, Rpb1 interacting domain"/>
    <property type="match status" value="1"/>
</dbReference>
<feature type="region of interest" description="Disordered" evidence="11">
    <location>
        <begin position="389"/>
        <end position="673"/>
    </location>
</feature>
<feature type="compositionally biased region" description="Basic and acidic residues" evidence="11">
    <location>
        <begin position="2930"/>
        <end position="2950"/>
    </location>
</feature>
<feature type="compositionally biased region" description="Basic and acidic residues" evidence="11">
    <location>
        <begin position="542"/>
        <end position="646"/>
    </location>
</feature>
<feature type="compositionally biased region" description="Low complexity" evidence="11">
    <location>
        <begin position="3290"/>
        <end position="3312"/>
    </location>
</feature>
<dbReference type="SMART" id="SM00317">
    <property type="entry name" value="SET"/>
    <property type="match status" value="1"/>
</dbReference>
<evidence type="ECO:0000256" key="10">
    <source>
        <dbReference type="ARBA" id="ARBA00023242"/>
    </source>
</evidence>
<feature type="region of interest" description="Disordered" evidence="11">
    <location>
        <begin position="2479"/>
        <end position="2555"/>
    </location>
</feature>
<dbReference type="SUPFAM" id="SSF82199">
    <property type="entry name" value="SET domain"/>
    <property type="match status" value="1"/>
</dbReference>
<feature type="compositionally biased region" description="Low complexity" evidence="11">
    <location>
        <begin position="1700"/>
        <end position="1709"/>
    </location>
</feature>
<feature type="compositionally biased region" description="Low complexity" evidence="11">
    <location>
        <begin position="2777"/>
        <end position="2788"/>
    </location>
</feature>
<feature type="compositionally biased region" description="Pro residues" evidence="11">
    <location>
        <begin position="1041"/>
        <end position="1054"/>
    </location>
</feature>
<feature type="compositionally biased region" description="Basic and acidic residues" evidence="11">
    <location>
        <begin position="2249"/>
        <end position="2262"/>
    </location>
</feature>
<feature type="region of interest" description="Disordered" evidence="11">
    <location>
        <begin position="1994"/>
        <end position="2044"/>
    </location>
</feature>
<dbReference type="GO" id="GO:0032259">
    <property type="term" value="P:methylation"/>
    <property type="evidence" value="ECO:0007669"/>
    <property type="project" value="UniProtKB-KW"/>
</dbReference>
<keyword evidence="8" id="KW-0805">Transcription regulation</keyword>
<feature type="compositionally biased region" description="Acidic residues" evidence="11">
    <location>
        <begin position="1"/>
        <end position="11"/>
    </location>
</feature>
<dbReference type="PROSITE" id="PS50020">
    <property type="entry name" value="WW_DOMAIN_2"/>
    <property type="match status" value="1"/>
</dbReference>
<evidence type="ECO:0000256" key="4">
    <source>
        <dbReference type="ARBA" id="ARBA00022454"/>
    </source>
</evidence>
<feature type="compositionally biased region" description="Low complexity" evidence="11">
    <location>
        <begin position="2107"/>
        <end position="2118"/>
    </location>
</feature>
<proteinExistence type="predicted"/>
<feature type="compositionally biased region" description="Basic and acidic residues" evidence="11">
    <location>
        <begin position="1903"/>
        <end position="1929"/>
    </location>
</feature>
<feature type="domain" description="SET" evidence="13">
    <location>
        <begin position="2341"/>
        <end position="2458"/>
    </location>
</feature>
<feature type="compositionally biased region" description="Polar residues" evidence="11">
    <location>
        <begin position="1738"/>
        <end position="1766"/>
    </location>
</feature>
<dbReference type="Pfam" id="PF08236">
    <property type="entry name" value="SRI"/>
    <property type="match status" value="1"/>
</dbReference>
<evidence type="ECO:0000256" key="5">
    <source>
        <dbReference type="ARBA" id="ARBA00022603"/>
    </source>
</evidence>
<evidence type="ECO:0000256" key="1">
    <source>
        <dbReference type="ARBA" id="ARBA00004123"/>
    </source>
</evidence>
<feature type="compositionally biased region" description="Basic and acidic residues" evidence="11">
    <location>
        <begin position="1767"/>
        <end position="1778"/>
    </location>
</feature>
<feature type="region of interest" description="Disordered" evidence="11">
    <location>
        <begin position="3476"/>
        <end position="3517"/>
    </location>
</feature>
<dbReference type="InterPro" id="IPR001214">
    <property type="entry name" value="SET_dom"/>
</dbReference>
<feature type="region of interest" description="Disordered" evidence="11">
    <location>
        <begin position="1344"/>
        <end position="1366"/>
    </location>
</feature>
<name>A0A7E6F725_9MOLL</name>
<feature type="compositionally biased region" description="Basic and acidic residues" evidence="11">
    <location>
        <begin position="1939"/>
        <end position="1948"/>
    </location>
</feature>
<dbReference type="FunFam" id="1.10.1740.100:FF:000001">
    <property type="entry name" value="Histone-lysine N-methyltransferase"/>
    <property type="match status" value="1"/>
</dbReference>
<dbReference type="InterPro" id="IPR003616">
    <property type="entry name" value="Post-SET_dom"/>
</dbReference>
<feature type="compositionally biased region" description="Basic and acidic residues" evidence="11">
    <location>
        <begin position="242"/>
        <end position="251"/>
    </location>
</feature>
<evidence type="ECO:0000256" key="2">
    <source>
        <dbReference type="ARBA" id="ARBA00004286"/>
    </source>
</evidence>
<dbReference type="Proteomes" id="UP000515154">
    <property type="component" value="Linkage group LG1"/>
</dbReference>
<evidence type="ECO:0000256" key="6">
    <source>
        <dbReference type="ARBA" id="ARBA00022679"/>
    </source>
</evidence>
<reference evidence="17" key="1">
    <citation type="submission" date="2025-08" db="UniProtKB">
        <authorList>
            <consortium name="RefSeq"/>
        </authorList>
    </citation>
    <scope>IDENTIFICATION</scope>
</reference>
<dbReference type="GO" id="GO:0140955">
    <property type="term" value="F:histone H3K36 trimethyltransferase activity"/>
    <property type="evidence" value="ECO:0007669"/>
    <property type="project" value="UniProtKB-EC"/>
</dbReference>
<dbReference type="RefSeq" id="XP_036362762.1">
    <property type="nucleotide sequence ID" value="XM_036506869.1"/>
</dbReference>
<feature type="compositionally biased region" description="Polar residues" evidence="11">
    <location>
        <begin position="2119"/>
        <end position="2136"/>
    </location>
</feature>
<feature type="region of interest" description="Disordered" evidence="11">
    <location>
        <begin position="1"/>
        <end position="33"/>
    </location>
</feature>
<dbReference type="SMART" id="SM00508">
    <property type="entry name" value="PostSET"/>
    <property type="match status" value="1"/>
</dbReference>
<feature type="compositionally biased region" description="Polar residues" evidence="11">
    <location>
        <begin position="2687"/>
        <end position="2701"/>
    </location>
</feature>
<feature type="compositionally biased region" description="Polar residues" evidence="11">
    <location>
        <begin position="1545"/>
        <end position="1561"/>
    </location>
</feature>
<evidence type="ECO:0000259" key="13">
    <source>
        <dbReference type="PROSITE" id="PS50280"/>
    </source>
</evidence>
<keyword evidence="10" id="KW-0539">Nucleus</keyword>
<dbReference type="PROSITE" id="PS01159">
    <property type="entry name" value="WW_DOMAIN_1"/>
    <property type="match status" value="1"/>
</dbReference>
<feature type="region of interest" description="Disordered" evidence="11">
    <location>
        <begin position="1083"/>
        <end position="1103"/>
    </location>
</feature>
<evidence type="ECO:0000259" key="14">
    <source>
        <dbReference type="PROSITE" id="PS50868"/>
    </source>
</evidence>
<dbReference type="PROSITE" id="PS50868">
    <property type="entry name" value="POST_SET"/>
    <property type="match status" value="1"/>
</dbReference>
<accession>A0A7E6F725</accession>
<feature type="compositionally biased region" description="Basic and acidic residues" evidence="11">
    <location>
        <begin position="450"/>
        <end position="461"/>
    </location>
</feature>
<dbReference type="Pfam" id="PF00397">
    <property type="entry name" value="WW"/>
    <property type="match status" value="1"/>
</dbReference>
<feature type="region of interest" description="Disordered" evidence="11">
    <location>
        <begin position="348"/>
        <end position="375"/>
    </location>
</feature>
<comment type="subcellular location">
    <subcellularLocation>
        <location evidence="2">Chromosome</location>
    </subcellularLocation>
    <subcellularLocation>
        <location evidence="1">Nucleus</location>
    </subcellularLocation>
</comment>
<dbReference type="Pfam" id="PF00856">
    <property type="entry name" value="SET"/>
    <property type="match status" value="1"/>
</dbReference>
<evidence type="ECO:0000256" key="11">
    <source>
        <dbReference type="SAM" id="MobiDB-lite"/>
    </source>
</evidence>
<feature type="compositionally biased region" description="Basic and acidic residues" evidence="11">
    <location>
        <begin position="1786"/>
        <end position="1795"/>
    </location>
</feature>
<feature type="compositionally biased region" description="Low complexity" evidence="11">
    <location>
        <begin position="3336"/>
        <end position="3351"/>
    </location>
</feature>
<feature type="region of interest" description="Disordered" evidence="11">
    <location>
        <begin position="1038"/>
        <end position="1059"/>
    </location>
</feature>
<feature type="compositionally biased region" description="Basic residues" evidence="11">
    <location>
        <begin position="2480"/>
        <end position="2492"/>
    </location>
</feature>
<feature type="compositionally biased region" description="Basic and acidic residues" evidence="11">
    <location>
        <begin position="742"/>
        <end position="755"/>
    </location>
</feature>
<dbReference type="GO" id="GO:0006355">
    <property type="term" value="P:regulation of DNA-templated transcription"/>
    <property type="evidence" value="ECO:0007669"/>
    <property type="project" value="InterPro"/>
</dbReference>
<dbReference type="InterPro" id="IPR038190">
    <property type="entry name" value="SRI_sf"/>
</dbReference>
<dbReference type="CDD" id="cd19172">
    <property type="entry name" value="SET_SETD2"/>
    <property type="match status" value="1"/>
</dbReference>